<dbReference type="SUPFAM" id="SSF56925">
    <property type="entry name" value="OMPA-like"/>
    <property type="match status" value="1"/>
</dbReference>
<accession>A0ABV2TGZ8</accession>
<reference evidence="2 3" key="1">
    <citation type="submission" date="2024-06" db="EMBL/GenBank/DDBJ databases">
        <title>Chitinophaga defluvii sp. nov., isolated from municipal sewage.</title>
        <authorList>
            <person name="Zhang L."/>
        </authorList>
    </citation>
    <scope>NUCLEOTIDE SEQUENCE [LARGE SCALE GENOMIC DNA]</scope>
    <source>
        <strain evidence="2 3">H8</strain>
    </source>
</reference>
<evidence type="ECO:0000313" key="2">
    <source>
        <dbReference type="EMBL" id="MET7001555.1"/>
    </source>
</evidence>
<keyword evidence="3" id="KW-1185">Reference proteome</keyword>
<feature type="signal peptide" evidence="1">
    <location>
        <begin position="1"/>
        <end position="21"/>
    </location>
</feature>
<dbReference type="RefSeq" id="WP_354664128.1">
    <property type="nucleotide sequence ID" value="NZ_JBEXAC010000004.1"/>
</dbReference>
<dbReference type="InterPro" id="IPR011250">
    <property type="entry name" value="OMP/PagP_B-barrel"/>
</dbReference>
<name>A0ABV2TGZ8_9BACT</name>
<evidence type="ECO:0008006" key="4">
    <source>
        <dbReference type="Google" id="ProtNLM"/>
    </source>
</evidence>
<evidence type="ECO:0000313" key="3">
    <source>
        <dbReference type="Proteomes" id="UP001549749"/>
    </source>
</evidence>
<organism evidence="2 3">
    <name type="scientific">Chitinophaga defluvii</name>
    <dbReference type="NCBI Taxonomy" id="3163343"/>
    <lineage>
        <taxon>Bacteria</taxon>
        <taxon>Pseudomonadati</taxon>
        <taxon>Bacteroidota</taxon>
        <taxon>Chitinophagia</taxon>
        <taxon>Chitinophagales</taxon>
        <taxon>Chitinophagaceae</taxon>
        <taxon>Chitinophaga</taxon>
    </lineage>
</organism>
<evidence type="ECO:0000256" key="1">
    <source>
        <dbReference type="SAM" id="SignalP"/>
    </source>
</evidence>
<feature type="chain" id="PRO_5047458386" description="Outer membrane protein with beta-barrel domain" evidence="1">
    <location>
        <begin position="22"/>
        <end position="241"/>
    </location>
</feature>
<proteinExistence type="predicted"/>
<dbReference type="EMBL" id="JBEXAC010000004">
    <property type="protein sequence ID" value="MET7001555.1"/>
    <property type="molecule type" value="Genomic_DNA"/>
</dbReference>
<protein>
    <recommendedName>
        <fullName evidence="4">Outer membrane protein with beta-barrel domain</fullName>
    </recommendedName>
</protein>
<gene>
    <name evidence="2" type="ORF">ABR189_29505</name>
</gene>
<sequence length="241" mass="27400">MTKTLLLFILLSGGIINGAFAQQDTSKTALRDKGRKLTKGTWHVGATLSLKSRDFSNTDLVLVNIINFKQNAFVIRTEAGYFFKENLSAGLAVEYGQKLFDIKGNVYNDNDIKGYRDFSRSFAITPFIKNYIPMSANHTFFITNQTELQYLHREGTSENLKSDNLNRTYTTRNQYGIGIRPGIMVFFTKNLAFETNMGILGLYHSSEKATHTDKADSKRTETSVDFKFDLLKLGFGFSYYF</sequence>
<dbReference type="Proteomes" id="UP001549749">
    <property type="component" value="Unassembled WGS sequence"/>
</dbReference>
<comment type="caution">
    <text evidence="2">The sequence shown here is derived from an EMBL/GenBank/DDBJ whole genome shotgun (WGS) entry which is preliminary data.</text>
</comment>
<keyword evidence="1" id="KW-0732">Signal</keyword>